<name>A0A238YV05_9ACTN</name>
<dbReference type="Proteomes" id="UP000198420">
    <property type="component" value="Unassembled WGS sequence"/>
</dbReference>
<sequence length="202" mass="21284">MLAIPALTFTYGLFRIADGLDGERGPGLAWTLGHLAFCSALVLFVVVFRWLRALAPAGDRVAAVTQWTATAGAAVLLVQFGIDLVAGAVSANHLEMSLFTERASEVPGVAPVVYDFGPYLFYVGMLALIVRLAVARVVKPWTVLLILADLVMPLADKDLIPIGALLLSVSFAQIARVMESRQAASGMADGHGAVRPAVAGAR</sequence>
<dbReference type="RefSeq" id="WP_179278878.1">
    <property type="nucleotide sequence ID" value="NZ_FZNP01000006.1"/>
</dbReference>
<keyword evidence="3" id="KW-1185">Reference proteome</keyword>
<organism evidence="2 3">
    <name type="scientific">Actinomadura mexicana</name>
    <dbReference type="NCBI Taxonomy" id="134959"/>
    <lineage>
        <taxon>Bacteria</taxon>
        <taxon>Bacillati</taxon>
        <taxon>Actinomycetota</taxon>
        <taxon>Actinomycetes</taxon>
        <taxon>Streptosporangiales</taxon>
        <taxon>Thermomonosporaceae</taxon>
        <taxon>Actinomadura</taxon>
    </lineage>
</organism>
<evidence type="ECO:0000313" key="2">
    <source>
        <dbReference type="EMBL" id="SNR74413.1"/>
    </source>
</evidence>
<feature type="transmembrane region" description="Helical" evidence="1">
    <location>
        <begin position="63"/>
        <end position="82"/>
    </location>
</feature>
<accession>A0A238YV05</accession>
<gene>
    <name evidence="2" type="ORF">SAMN06265355_106225</name>
</gene>
<feature type="transmembrane region" description="Helical" evidence="1">
    <location>
        <begin position="29"/>
        <end position="51"/>
    </location>
</feature>
<protein>
    <submittedName>
        <fullName evidence="2">Uncharacterized protein</fullName>
    </submittedName>
</protein>
<keyword evidence="1" id="KW-1133">Transmembrane helix</keyword>
<feature type="transmembrane region" description="Helical" evidence="1">
    <location>
        <begin position="119"/>
        <end position="138"/>
    </location>
</feature>
<reference evidence="3" key="1">
    <citation type="submission" date="2017-06" db="EMBL/GenBank/DDBJ databases">
        <authorList>
            <person name="Varghese N."/>
            <person name="Submissions S."/>
        </authorList>
    </citation>
    <scope>NUCLEOTIDE SEQUENCE [LARGE SCALE GENOMIC DNA]</scope>
    <source>
        <strain evidence="3">DSM 44485</strain>
    </source>
</reference>
<evidence type="ECO:0000256" key="1">
    <source>
        <dbReference type="SAM" id="Phobius"/>
    </source>
</evidence>
<keyword evidence="1" id="KW-0472">Membrane</keyword>
<keyword evidence="1" id="KW-0812">Transmembrane</keyword>
<dbReference type="EMBL" id="FZNP01000006">
    <property type="protein sequence ID" value="SNR74413.1"/>
    <property type="molecule type" value="Genomic_DNA"/>
</dbReference>
<evidence type="ECO:0000313" key="3">
    <source>
        <dbReference type="Proteomes" id="UP000198420"/>
    </source>
</evidence>
<proteinExistence type="predicted"/>
<dbReference type="AlphaFoldDB" id="A0A238YV05"/>